<protein>
    <submittedName>
        <fullName evidence="1">Uncharacterized protein</fullName>
    </submittedName>
</protein>
<dbReference type="Proteomes" id="UP000824469">
    <property type="component" value="Unassembled WGS sequence"/>
</dbReference>
<keyword evidence="2" id="KW-1185">Reference proteome</keyword>
<accession>A0AA38C0P6</accession>
<evidence type="ECO:0000313" key="2">
    <source>
        <dbReference type="Proteomes" id="UP000824469"/>
    </source>
</evidence>
<dbReference type="EMBL" id="JAHRHJ020003813">
    <property type="protein sequence ID" value="KAH9290596.1"/>
    <property type="molecule type" value="Genomic_DNA"/>
</dbReference>
<proteinExistence type="predicted"/>
<organism evidence="1 2">
    <name type="scientific">Taxus chinensis</name>
    <name type="common">Chinese yew</name>
    <name type="synonym">Taxus wallichiana var. chinensis</name>
    <dbReference type="NCBI Taxonomy" id="29808"/>
    <lineage>
        <taxon>Eukaryota</taxon>
        <taxon>Viridiplantae</taxon>
        <taxon>Streptophyta</taxon>
        <taxon>Embryophyta</taxon>
        <taxon>Tracheophyta</taxon>
        <taxon>Spermatophyta</taxon>
        <taxon>Pinopsida</taxon>
        <taxon>Pinidae</taxon>
        <taxon>Conifers II</taxon>
        <taxon>Cupressales</taxon>
        <taxon>Taxaceae</taxon>
        <taxon>Taxus</taxon>
    </lineage>
</organism>
<dbReference type="AlphaFoldDB" id="A0AA38C0P6"/>
<feature type="non-terminal residue" evidence="1">
    <location>
        <position position="80"/>
    </location>
</feature>
<comment type="caution">
    <text evidence="1">The sequence shown here is derived from an EMBL/GenBank/DDBJ whole genome shotgun (WGS) entry which is preliminary data.</text>
</comment>
<name>A0AA38C0P6_TAXCH</name>
<sequence length="80" mass="8672">MESPKGSTENDHSAPVGWKKKSQSMVGIKQALILSSNFIESGGLIVKTSNLSSFHVFLHILGLKRHNPSGVIQMGLAENR</sequence>
<gene>
    <name evidence="1" type="ORF">KI387_034713</name>
</gene>
<reference evidence="1 2" key="1">
    <citation type="journal article" date="2021" name="Nat. Plants">
        <title>The Taxus genome provides insights into paclitaxel biosynthesis.</title>
        <authorList>
            <person name="Xiong X."/>
            <person name="Gou J."/>
            <person name="Liao Q."/>
            <person name="Li Y."/>
            <person name="Zhou Q."/>
            <person name="Bi G."/>
            <person name="Li C."/>
            <person name="Du R."/>
            <person name="Wang X."/>
            <person name="Sun T."/>
            <person name="Guo L."/>
            <person name="Liang H."/>
            <person name="Lu P."/>
            <person name="Wu Y."/>
            <person name="Zhang Z."/>
            <person name="Ro D.K."/>
            <person name="Shang Y."/>
            <person name="Huang S."/>
            <person name="Yan J."/>
        </authorList>
    </citation>
    <scope>NUCLEOTIDE SEQUENCE [LARGE SCALE GENOMIC DNA]</scope>
    <source>
        <strain evidence="1">Ta-2019</strain>
    </source>
</reference>
<evidence type="ECO:0000313" key="1">
    <source>
        <dbReference type="EMBL" id="KAH9290596.1"/>
    </source>
</evidence>